<evidence type="ECO:0000313" key="4">
    <source>
        <dbReference type="EMBL" id="KDM93393.1"/>
    </source>
</evidence>
<name>A0A066S166_9GAMM</name>
<dbReference type="GO" id="GO:0016746">
    <property type="term" value="F:acyltransferase activity"/>
    <property type="evidence" value="ECO:0007669"/>
    <property type="project" value="UniProtKB-KW"/>
</dbReference>
<proteinExistence type="predicted"/>
<dbReference type="PANTHER" id="PTHR23416">
    <property type="entry name" value="SIALIC ACID SYNTHASE-RELATED"/>
    <property type="match status" value="1"/>
</dbReference>
<dbReference type="PROSITE" id="PS00101">
    <property type="entry name" value="HEXAPEP_TRANSFERASES"/>
    <property type="match status" value="1"/>
</dbReference>
<dbReference type="InterPro" id="IPR051159">
    <property type="entry name" value="Hexapeptide_acetyltransf"/>
</dbReference>
<dbReference type="STRING" id="1654360.EA58_00550"/>
<evidence type="ECO:0000313" key="5">
    <source>
        <dbReference type="Proteomes" id="UP000027192"/>
    </source>
</evidence>
<dbReference type="InterPro" id="IPR001451">
    <property type="entry name" value="Hexapep"/>
</dbReference>
<reference evidence="4 5" key="1">
    <citation type="submission" date="2014-04" db="EMBL/GenBank/DDBJ databases">
        <title>Draft genome sequence of Photobacterium halotolerans S2753: a solonamide, ngercheumicin and holomycin producer.</title>
        <authorList>
            <person name="Machado H.R."/>
            <person name="Gram L."/>
        </authorList>
    </citation>
    <scope>NUCLEOTIDE SEQUENCE [LARGE SCALE GENOMIC DNA]</scope>
    <source>
        <strain evidence="4 5">S2753</strain>
    </source>
</reference>
<gene>
    <name evidence="4" type="ORF">EA58_00550</name>
</gene>
<keyword evidence="1 4" id="KW-0808">Transferase</keyword>
<evidence type="ECO:0000256" key="3">
    <source>
        <dbReference type="ARBA" id="ARBA00023315"/>
    </source>
</evidence>
<accession>A0A066S166</accession>
<keyword evidence="5" id="KW-1185">Reference proteome</keyword>
<keyword evidence="2" id="KW-0677">Repeat</keyword>
<keyword evidence="3" id="KW-0012">Acyltransferase</keyword>
<dbReference type="InterPro" id="IPR011004">
    <property type="entry name" value="Trimer_LpxA-like_sf"/>
</dbReference>
<dbReference type="InterPro" id="IPR018357">
    <property type="entry name" value="Hexapep_transf_CS"/>
</dbReference>
<protein>
    <submittedName>
        <fullName evidence="4">Acetyltransferase</fullName>
    </submittedName>
</protein>
<dbReference type="SUPFAM" id="SSF51161">
    <property type="entry name" value="Trimeric LpxA-like enzymes"/>
    <property type="match status" value="1"/>
</dbReference>
<dbReference type="OrthoDB" id="9815592at2"/>
<evidence type="ECO:0000256" key="1">
    <source>
        <dbReference type="ARBA" id="ARBA00022679"/>
    </source>
</evidence>
<dbReference type="RefSeq" id="WP_036747665.1">
    <property type="nucleotide sequence ID" value="NZ_JAGSGC010000001.1"/>
</dbReference>
<dbReference type="CDD" id="cd04647">
    <property type="entry name" value="LbH_MAT_like"/>
    <property type="match status" value="1"/>
</dbReference>
<dbReference type="AlphaFoldDB" id="A0A066S166"/>
<dbReference type="Pfam" id="PF00132">
    <property type="entry name" value="Hexapep"/>
    <property type="match status" value="1"/>
</dbReference>
<dbReference type="EMBL" id="JMIB01000002">
    <property type="protein sequence ID" value="KDM93393.1"/>
    <property type="molecule type" value="Genomic_DNA"/>
</dbReference>
<evidence type="ECO:0000256" key="2">
    <source>
        <dbReference type="ARBA" id="ARBA00022737"/>
    </source>
</evidence>
<sequence>MSVVSVYRVKQWLKYSQHPLAKRLLQLCLWLRRLEIPAPRLLCLPLYHGWKVVLTSVQTLTRVFWWTPLFKGRLTECGPGLNLYGGLPFISGPLKITVGHRCRISGHTTFSGRAHGSRVPELRVGDNVGIGWQTTIAVGTQVILGNNVRIAGRSFLCGYPGHPLDPVARAAGQPDTDSQTGDIILEDDVWLGTGVSIMPGVCIGQGTIVAAGSIVTKSLPPGVLAAGNPARVIRPLAARLHPQSQIQPDGEKTDAA</sequence>
<dbReference type="Gene3D" id="2.160.10.10">
    <property type="entry name" value="Hexapeptide repeat proteins"/>
    <property type="match status" value="1"/>
</dbReference>
<comment type="caution">
    <text evidence="4">The sequence shown here is derived from an EMBL/GenBank/DDBJ whole genome shotgun (WGS) entry which is preliminary data.</text>
</comment>
<organism evidence="4 5">
    <name type="scientific">Photobacterium galatheae</name>
    <dbReference type="NCBI Taxonomy" id="1654360"/>
    <lineage>
        <taxon>Bacteria</taxon>
        <taxon>Pseudomonadati</taxon>
        <taxon>Pseudomonadota</taxon>
        <taxon>Gammaproteobacteria</taxon>
        <taxon>Vibrionales</taxon>
        <taxon>Vibrionaceae</taxon>
        <taxon>Photobacterium</taxon>
    </lineage>
</organism>
<dbReference type="Proteomes" id="UP000027192">
    <property type="component" value="Unassembled WGS sequence"/>
</dbReference>